<accession>A0A7J4KU18</accession>
<protein>
    <submittedName>
        <fullName evidence="2">Uncharacterized protein</fullName>
    </submittedName>
</protein>
<evidence type="ECO:0000313" key="3">
    <source>
        <dbReference type="Proteomes" id="UP000527315"/>
    </source>
</evidence>
<gene>
    <name evidence="1" type="ORF">HA222_00065</name>
    <name evidence="2" type="ORF">HA227_00185</name>
</gene>
<comment type="caution">
    <text evidence="2">The sequence shown here is derived from an EMBL/GenBank/DDBJ whole genome shotgun (WGS) entry which is preliminary data.</text>
</comment>
<evidence type="ECO:0000313" key="2">
    <source>
        <dbReference type="EMBL" id="HIH32649.1"/>
    </source>
</evidence>
<dbReference type="Proteomes" id="UP000590964">
    <property type="component" value="Unassembled WGS sequence"/>
</dbReference>
<proteinExistence type="predicted"/>
<evidence type="ECO:0000313" key="1">
    <source>
        <dbReference type="EMBL" id="HIH21043.1"/>
    </source>
</evidence>
<reference evidence="2" key="1">
    <citation type="journal article" date="2020" name="bioRxiv">
        <title>A rank-normalized archaeal taxonomy based on genome phylogeny resolves widespread incomplete and uneven classifications.</title>
        <authorList>
            <person name="Rinke C."/>
            <person name="Chuvochina M."/>
            <person name="Mussig A.J."/>
            <person name="Chaumeil P.-A."/>
            <person name="Waite D.W."/>
            <person name="Whitman W.B."/>
            <person name="Parks D.H."/>
            <person name="Hugenholtz P."/>
        </authorList>
    </citation>
    <scope>NUCLEOTIDE SEQUENCE</scope>
    <source>
        <strain evidence="2">UBA10036</strain>
        <strain evidence="1">UBA10191</strain>
    </source>
</reference>
<dbReference type="AlphaFoldDB" id="A0A7J4KU18"/>
<sequence>MNSRAFFSSLLSIAFAFFLLSFLAFSTASLLSLNTVLNASLELEKASMQRSIAEQNTDFLISRTIELQALEKQLSSHKLSAAIHSNLASYFARLESLEGFSFFQTEYYFPDYSRLSQSQAIPFFSFSDEFKVNVVRLGKHLSLVTASYSGGKSGKSLVFAKISPARQELFFLIPFNYTIRKLVIS</sequence>
<dbReference type="EMBL" id="DUFJ01000003">
    <property type="protein sequence ID" value="HIH32649.1"/>
    <property type="molecule type" value="Genomic_DNA"/>
</dbReference>
<dbReference type="EMBL" id="DUFW01000002">
    <property type="protein sequence ID" value="HIH21043.1"/>
    <property type="molecule type" value="Genomic_DNA"/>
</dbReference>
<dbReference type="Proteomes" id="UP000527315">
    <property type="component" value="Unassembled WGS sequence"/>
</dbReference>
<name>A0A7J4KU18_9ARCH</name>
<organism evidence="2 3">
    <name type="scientific">Candidatus Iainarchaeum sp</name>
    <dbReference type="NCBI Taxonomy" id="3101447"/>
    <lineage>
        <taxon>Archaea</taxon>
        <taxon>Candidatus Iainarchaeota</taxon>
        <taxon>Candidatus Iainarchaeia</taxon>
        <taxon>Candidatus Iainarchaeales</taxon>
        <taxon>Candidatus Iainarchaeaceae</taxon>
        <taxon>Candidatus Iainarchaeum</taxon>
    </lineage>
</organism>